<proteinExistence type="predicted"/>
<dbReference type="Gene3D" id="1.10.10.10">
    <property type="entry name" value="Winged helix-like DNA-binding domain superfamily/Winged helix DNA-binding domain"/>
    <property type="match status" value="1"/>
</dbReference>
<dbReference type="GO" id="GO:0006355">
    <property type="term" value="P:regulation of DNA-templated transcription"/>
    <property type="evidence" value="ECO:0007669"/>
    <property type="project" value="InterPro"/>
</dbReference>
<name>A0A4V1G867_9ENTR</name>
<dbReference type="PROSITE" id="PS51755">
    <property type="entry name" value="OMPR_PHOB"/>
    <property type="match status" value="1"/>
</dbReference>
<dbReference type="Proteomes" id="UP000302163">
    <property type="component" value="Chromosome"/>
</dbReference>
<dbReference type="OrthoDB" id="799930at2"/>
<dbReference type="Pfam" id="PF00486">
    <property type="entry name" value="Trans_reg_C"/>
    <property type="match status" value="1"/>
</dbReference>
<protein>
    <recommendedName>
        <fullName evidence="4">OmpR/PhoB-type domain-containing protein</fullName>
    </recommendedName>
</protein>
<evidence type="ECO:0000256" key="1">
    <source>
        <dbReference type="ARBA" id="ARBA00023125"/>
    </source>
</evidence>
<evidence type="ECO:0000259" key="4">
    <source>
        <dbReference type="PROSITE" id="PS51755"/>
    </source>
</evidence>
<dbReference type="InterPro" id="IPR016032">
    <property type="entry name" value="Sig_transdc_resp-reg_C-effctor"/>
</dbReference>
<evidence type="ECO:0000313" key="6">
    <source>
        <dbReference type="Proteomes" id="UP000302163"/>
    </source>
</evidence>
<reference evidence="5 6" key="1">
    <citation type="submission" date="2019-05" db="EMBL/GenBank/DDBJ databases">
        <title>Complete genome sequence of Izhakiella calystegiae KSNA2, an endophyte isolated from beach morning glory (Calystegia soldanella).</title>
        <authorList>
            <person name="Jiang L."/>
            <person name="Jeong J.C."/>
            <person name="Kim C.Y."/>
            <person name="Kim D.H."/>
            <person name="Kim S.W."/>
            <person name="Lee j."/>
        </authorList>
    </citation>
    <scope>NUCLEOTIDE SEQUENCE [LARGE SCALE GENOMIC DNA]</scope>
    <source>
        <strain evidence="5 6">KSNA2</strain>
    </source>
</reference>
<keyword evidence="3" id="KW-0812">Transmembrane</keyword>
<evidence type="ECO:0000313" key="5">
    <source>
        <dbReference type="EMBL" id="QCT22087.1"/>
    </source>
</evidence>
<feature type="transmembrane region" description="Helical" evidence="3">
    <location>
        <begin position="178"/>
        <end position="201"/>
    </location>
</feature>
<dbReference type="EMBL" id="CP040428">
    <property type="protein sequence ID" value="QCT22087.1"/>
    <property type="molecule type" value="Genomic_DNA"/>
</dbReference>
<dbReference type="AlphaFoldDB" id="A0A4V1G867"/>
<evidence type="ECO:0000256" key="3">
    <source>
        <dbReference type="SAM" id="Phobius"/>
    </source>
</evidence>
<dbReference type="GO" id="GO:0000160">
    <property type="term" value="P:phosphorelay signal transduction system"/>
    <property type="evidence" value="ECO:0007669"/>
    <property type="project" value="InterPro"/>
</dbReference>
<evidence type="ECO:0000256" key="2">
    <source>
        <dbReference type="PROSITE-ProRule" id="PRU01091"/>
    </source>
</evidence>
<keyword evidence="1 2" id="KW-0238">DNA-binding</keyword>
<organism evidence="5 6">
    <name type="scientific">Jejubacter calystegiae</name>
    <dbReference type="NCBI Taxonomy" id="2579935"/>
    <lineage>
        <taxon>Bacteria</taxon>
        <taxon>Pseudomonadati</taxon>
        <taxon>Pseudomonadota</taxon>
        <taxon>Gammaproteobacteria</taxon>
        <taxon>Enterobacterales</taxon>
        <taxon>Enterobacteriaceae</taxon>
        <taxon>Jejubacter</taxon>
    </lineage>
</organism>
<sequence length="304" mass="34463">MKNNSMGDYYLLNNVRFSPEERTLFNDESGEILVLTNISARCLLCFCEHYEKLISHDELIEFVWDVQHKTVQYNSLYQTLLILRRSLVQIGLSQEMIRTLPRKGFIMGGIHLERHSSETPPDIQYQNGAGEQLTEMEAPAVQGEIVDDDVPPLLMSQRSEAQISEVTSNKASGVTLRLSLTTCLAMVMLLVLAIAGLWHIISPESRNFFAGYEVVKDAPGAGICTWLYNSDATNFQRHRQFSADHPELCNEQEAIYVTAYDTSRKISAVACSNSLTTANRQAHCLSWYYPNRPTVKTPYNEEKK</sequence>
<dbReference type="SUPFAM" id="SSF46894">
    <property type="entry name" value="C-terminal effector domain of the bipartite response regulators"/>
    <property type="match status" value="1"/>
</dbReference>
<dbReference type="InterPro" id="IPR001867">
    <property type="entry name" value="OmpR/PhoB-type_DNA-bd"/>
</dbReference>
<dbReference type="SMART" id="SM00862">
    <property type="entry name" value="Trans_reg_C"/>
    <property type="match status" value="1"/>
</dbReference>
<keyword evidence="3" id="KW-1133">Transmembrane helix</keyword>
<dbReference type="GO" id="GO:0003677">
    <property type="term" value="F:DNA binding"/>
    <property type="evidence" value="ECO:0007669"/>
    <property type="project" value="UniProtKB-UniRule"/>
</dbReference>
<dbReference type="InterPro" id="IPR036388">
    <property type="entry name" value="WH-like_DNA-bd_sf"/>
</dbReference>
<keyword evidence="3" id="KW-0472">Membrane</keyword>
<gene>
    <name evidence="5" type="ORF">FEM41_21790</name>
</gene>
<accession>A0A4V1G867</accession>
<dbReference type="KEGG" id="izh:FEM41_21790"/>
<feature type="DNA-binding region" description="OmpR/PhoB-type" evidence="2">
    <location>
        <begin position="7"/>
        <end position="109"/>
    </location>
</feature>
<feature type="domain" description="OmpR/PhoB-type" evidence="4">
    <location>
        <begin position="7"/>
        <end position="109"/>
    </location>
</feature>
<keyword evidence="6" id="KW-1185">Reference proteome</keyword>